<keyword evidence="3" id="KW-1185">Reference proteome</keyword>
<gene>
    <name evidence="2" type="ORF">K431DRAFT_308135</name>
</gene>
<comment type="caution">
    <text evidence="2">The sequence shown here is derived from an EMBL/GenBank/DDBJ whole genome shotgun (WGS) entry which is preliminary data.</text>
</comment>
<reference evidence="2" key="1">
    <citation type="journal article" date="2020" name="Stud. Mycol.">
        <title>101 Dothideomycetes genomes: a test case for predicting lifestyles and emergence of pathogens.</title>
        <authorList>
            <person name="Haridas S."/>
            <person name="Albert R."/>
            <person name="Binder M."/>
            <person name="Bloem J."/>
            <person name="Labutti K."/>
            <person name="Salamov A."/>
            <person name="Andreopoulos B."/>
            <person name="Baker S."/>
            <person name="Barry K."/>
            <person name="Bills G."/>
            <person name="Bluhm B."/>
            <person name="Cannon C."/>
            <person name="Castanera R."/>
            <person name="Culley D."/>
            <person name="Daum C."/>
            <person name="Ezra D."/>
            <person name="Gonzalez J."/>
            <person name="Henrissat B."/>
            <person name="Kuo A."/>
            <person name="Liang C."/>
            <person name="Lipzen A."/>
            <person name="Lutzoni F."/>
            <person name="Magnuson J."/>
            <person name="Mondo S."/>
            <person name="Nolan M."/>
            <person name="Ohm R."/>
            <person name="Pangilinan J."/>
            <person name="Park H.-J."/>
            <person name="Ramirez L."/>
            <person name="Alfaro M."/>
            <person name="Sun H."/>
            <person name="Tritt A."/>
            <person name="Yoshinaga Y."/>
            <person name="Zwiers L.-H."/>
            <person name="Turgeon B."/>
            <person name="Goodwin S."/>
            <person name="Spatafora J."/>
            <person name="Crous P."/>
            <person name="Grigoriev I."/>
        </authorList>
    </citation>
    <scope>NUCLEOTIDE SEQUENCE</scope>
    <source>
        <strain evidence="2">CBS 116435</strain>
    </source>
</reference>
<dbReference type="EMBL" id="MU003906">
    <property type="protein sequence ID" value="KAF2716013.1"/>
    <property type="molecule type" value="Genomic_DNA"/>
</dbReference>
<evidence type="ECO:0000313" key="2">
    <source>
        <dbReference type="EMBL" id="KAF2716013.1"/>
    </source>
</evidence>
<organism evidence="2 3">
    <name type="scientific">Polychaeton citri CBS 116435</name>
    <dbReference type="NCBI Taxonomy" id="1314669"/>
    <lineage>
        <taxon>Eukaryota</taxon>
        <taxon>Fungi</taxon>
        <taxon>Dikarya</taxon>
        <taxon>Ascomycota</taxon>
        <taxon>Pezizomycotina</taxon>
        <taxon>Dothideomycetes</taxon>
        <taxon>Dothideomycetidae</taxon>
        <taxon>Capnodiales</taxon>
        <taxon>Capnodiaceae</taxon>
        <taxon>Polychaeton</taxon>
    </lineage>
</organism>
<sequence length="146" mass="15640">MPLNQVAFSLSVKHHTTKYTILSHTIQSCPEGYPVMEQYCESTVDDKPLTKSFARDDSVVEDAAAKPSTVDNSMVASTNTTTTSSELNRGDQSNSQQHQVVSRPGSESQLRQQLSGSQRETISSRSASSPSSSAGSATVGSPRTRS</sequence>
<feature type="compositionally biased region" description="Polar residues" evidence="1">
    <location>
        <begin position="86"/>
        <end position="100"/>
    </location>
</feature>
<evidence type="ECO:0000313" key="3">
    <source>
        <dbReference type="Proteomes" id="UP000799441"/>
    </source>
</evidence>
<proteinExistence type="predicted"/>
<evidence type="ECO:0000256" key="1">
    <source>
        <dbReference type="SAM" id="MobiDB-lite"/>
    </source>
</evidence>
<dbReference type="Proteomes" id="UP000799441">
    <property type="component" value="Unassembled WGS sequence"/>
</dbReference>
<name>A0A9P4PW28_9PEZI</name>
<protein>
    <submittedName>
        <fullName evidence="2">Uncharacterized protein</fullName>
    </submittedName>
</protein>
<accession>A0A9P4PW28</accession>
<feature type="region of interest" description="Disordered" evidence="1">
    <location>
        <begin position="55"/>
        <end position="146"/>
    </location>
</feature>
<feature type="compositionally biased region" description="Low complexity" evidence="1">
    <location>
        <begin position="105"/>
        <end position="137"/>
    </location>
</feature>
<dbReference type="AlphaFoldDB" id="A0A9P4PW28"/>